<evidence type="ECO:0000259" key="9">
    <source>
        <dbReference type="PROSITE" id="PS51177"/>
    </source>
</evidence>
<keyword evidence="5" id="KW-0686">Riboflavin biosynthesis</keyword>
<accession>A0AAP0KJG3</accession>
<evidence type="ECO:0000256" key="6">
    <source>
        <dbReference type="ARBA" id="ARBA00022679"/>
    </source>
</evidence>
<dbReference type="InterPro" id="IPR001783">
    <property type="entry name" value="Lumazine-bd"/>
</dbReference>
<dbReference type="InterPro" id="IPR023366">
    <property type="entry name" value="ATP_synth_asu-like_sf"/>
</dbReference>
<reference evidence="10 11" key="1">
    <citation type="submission" date="2024-01" db="EMBL/GenBank/DDBJ databases">
        <title>Genome assemblies of Stephania.</title>
        <authorList>
            <person name="Yang L."/>
        </authorList>
    </citation>
    <scope>NUCLEOTIDE SEQUENCE [LARGE SCALE GENOMIC DNA]</scope>
    <source>
        <strain evidence="10">QJT</strain>
        <tissue evidence="10">Leaf</tissue>
    </source>
</reference>
<evidence type="ECO:0000256" key="2">
    <source>
        <dbReference type="ARBA" id="ARBA00004887"/>
    </source>
</evidence>
<comment type="pathway">
    <text evidence="2">Cofactor biosynthesis; riboflavin biosynthesis; riboflavin from 2-hydroxy-3-oxobutyl phosphate and 5-amino-6-(D-ribitylamino)uracil: step 2/2.</text>
</comment>
<dbReference type="SUPFAM" id="SSF63380">
    <property type="entry name" value="Riboflavin synthase domain-like"/>
    <property type="match status" value="2"/>
</dbReference>
<protein>
    <recommendedName>
        <fullName evidence="4">Riboflavin synthase</fullName>
        <ecNumber evidence="3">2.5.1.9</ecNumber>
    </recommendedName>
</protein>
<dbReference type="EC" id="2.5.1.9" evidence="3"/>
<dbReference type="InterPro" id="IPR026017">
    <property type="entry name" value="Lumazine-bd_dom"/>
</dbReference>
<evidence type="ECO:0000256" key="1">
    <source>
        <dbReference type="ARBA" id="ARBA00002803"/>
    </source>
</evidence>
<evidence type="ECO:0000313" key="11">
    <source>
        <dbReference type="Proteomes" id="UP001417504"/>
    </source>
</evidence>
<evidence type="ECO:0000256" key="8">
    <source>
        <dbReference type="PROSITE-ProRule" id="PRU00524"/>
    </source>
</evidence>
<dbReference type="AlphaFoldDB" id="A0AAP0KJG3"/>
<name>A0AAP0KJG3_9MAGN</name>
<feature type="domain" description="Lumazine-binding" evidence="9">
    <location>
        <begin position="1"/>
        <end position="95"/>
    </location>
</feature>
<dbReference type="GO" id="GO:0004746">
    <property type="term" value="F:riboflavin synthase activity"/>
    <property type="evidence" value="ECO:0007669"/>
    <property type="project" value="UniProtKB-EC"/>
</dbReference>
<dbReference type="Pfam" id="PF00677">
    <property type="entry name" value="Lum_binding"/>
    <property type="match status" value="2"/>
</dbReference>
<feature type="repeat" description="Lumazine-binding" evidence="8">
    <location>
        <begin position="1"/>
        <end position="95"/>
    </location>
</feature>
<evidence type="ECO:0000313" key="10">
    <source>
        <dbReference type="EMBL" id="KAK9152749.1"/>
    </source>
</evidence>
<feature type="domain" description="Lumazine-binding" evidence="9">
    <location>
        <begin position="96"/>
        <end position="195"/>
    </location>
</feature>
<dbReference type="Gene3D" id="2.40.30.20">
    <property type="match status" value="2"/>
</dbReference>
<keyword evidence="6" id="KW-0808">Transferase</keyword>
<dbReference type="PROSITE" id="PS51177">
    <property type="entry name" value="LUMAZINE_BIND"/>
    <property type="match status" value="2"/>
</dbReference>
<sequence length="210" mass="22394">MGEIKKLGFAPDGDGDGGGGFHITIAASTVLADVHLGDSIAVNGTCLTVTEFTPNTFTVNLAPETLRRTNLSDLKPNSLVNLERALLPSTRLGGHFVQGHVDAVGEIVEKRVEGDSLWVKVRVSDGDLMRFLVPKGYVCVDGTSLTVVNVYDEEDSFDFMLVAYTQQKVVVASKGVGENLNLEVDVLGKYVERILQRGGGGVTSQLSSAL</sequence>
<evidence type="ECO:0000256" key="7">
    <source>
        <dbReference type="ARBA" id="ARBA00022737"/>
    </source>
</evidence>
<feature type="repeat" description="Lumazine-binding" evidence="8">
    <location>
        <begin position="96"/>
        <end position="195"/>
    </location>
</feature>
<comment type="function">
    <text evidence="1">Catalyzes the dismutation of two molecules of 6,7-dimethyl-8-ribityllumazine, resulting in the formation of riboflavin and 5-amino-6-(D-ribitylamino)uracil.</text>
</comment>
<dbReference type="PANTHER" id="PTHR21098:SF0">
    <property type="entry name" value="RIBOFLAVIN SYNTHASE"/>
    <property type="match status" value="1"/>
</dbReference>
<dbReference type="FunFam" id="2.40.30.20:FF:000004">
    <property type="entry name" value="Riboflavin synthase, alpha subunit"/>
    <property type="match status" value="1"/>
</dbReference>
<proteinExistence type="predicted"/>
<gene>
    <name evidence="10" type="ORF">Sjap_000229</name>
</gene>
<comment type="caution">
    <text evidence="10">The sequence shown here is derived from an EMBL/GenBank/DDBJ whole genome shotgun (WGS) entry which is preliminary data.</text>
</comment>
<dbReference type="PANTHER" id="PTHR21098">
    <property type="entry name" value="RIBOFLAVIN SYNTHASE ALPHA CHAIN"/>
    <property type="match status" value="1"/>
</dbReference>
<keyword evidence="11" id="KW-1185">Reference proteome</keyword>
<dbReference type="NCBIfam" id="NF006767">
    <property type="entry name" value="PRK09289.1"/>
    <property type="match status" value="1"/>
</dbReference>
<dbReference type="PIRSF" id="PIRSF000498">
    <property type="entry name" value="Riboflavin_syn_A"/>
    <property type="match status" value="1"/>
</dbReference>
<dbReference type="Proteomes" id="UP001417504">
    <property type="component" value="Unassembled WGS sequence"/>
</dbReference>
<organism evidence="10 11">
    <name type="scientific">Stephania japonica</name>
    <dbReference type="NCBI Taxonomy" id="461633"/>
    <lineage>
        <taxon>Eukaryota</taxon>
        <taxon>Viridiplantae</taxon>
        <taxon>Streptophyta</taxon>
        <taxon>Embryophyta</taxon>
        <taxon>Tracheophyta</taxon>
        <taxon>Spermatophyta</taxon>
        <taxon>Magnoliopsida</taxon>
        <taxon>Ranunculales</taxon>
        <taxon>Menispermaceae</taxon>
        <taxon>Menispermoideae</taxon>
        <taxon>Cissampelideae</taxon>
        <taxon>Stephania</taxon>
    </lineage>
</organism>
<dbReference type="GO" id="GO:0009231">
    <property type="term" value="P:riboflavin biosynthetic process"/>
    <property type="evidence" value="ECO:0007669"/>
    <property type="project" value="UniProtKB-KW"/>
</dbReference>
<dbReference type="CDD" id="cd00402">
    <property type="entry name" value="Riboflavin_synthase_like"/>
    <property type="match status" value="1"/>
</dbReference>
<keyword evidence="7" id="KW-0677">Repeat</keyword>
<dbReference type="EMBL" id="JBBNAE010000001">
    <property type="protein sequence ID" value="KAK9152749.1"/>
    <property type="molecule type" value="Genomic_DNA"/>
</dbReference>
<evidence type="ECO:0000256" key="4">
    <source>
        <dbReference type="ARBA" id="ARBA00013950"/>
    </source>
</evidence>
<dbReference type="InterPro" id="IPR017938">
    <property type="entry name" value="Riboflavin_synthase-like_b-brl"/>
</dbReference>
<dbReference type="NCBIfam" id="TIGR00187">
    <property type="entry name" value="ribE"/>
    <property type="match status" value="1"/>
</dbReference>
<evidence type="ECO:0000256" key="3">
    <source>
        <dbReference type="ARBA" id="ARBA00012827"/>
    </source>
</evidence>
<evidence type="ECO:0000256" key="5">
    <source>
        <dbReference type="ARBA" id="ARBA00022619"/>
    </source>
</evidence>